<evidence type="ECO:0000313" key="2">
    <source>
        <dbReference type="Proteomes" id="UP000013966"/>
    </source>
</evidence>
<dbReference type="AlphaFoldDB" id="R4WUJ0"/>
<accession>R4WUJ0</accession>
<gene>
    <name evidence="1" type="ORF">BRPE64_ECDS00660</name>
</gene>
<protein>
    <submittedName>
        <fullName evidence="1">Uncharacterized protein</fullName>
    </submittedName>
</protein>
<keyword evidence="1" id="KW-0614">Plasmid</keyword>
<reference evidence="1 2" key="1">
    <citation type="journal article" date="2013" name="Genome Announc.">
        <title>Complete Genome Sequence of Burkholderia sp. Strain RPE64, Bacterial Symbiont of the Bean Bug Riptortus pedestris.</title>
        <authorList>
            <person name="Shibata T.F."/>
            <person name="Maeda T."/>
            <person name="Nikoh N."/>
            <person name="Yamaguchi K."/>
            <person name="Oshima K."/>
            <person name="Hattori M."/>
            <person name="Nishiyama T."/>
            <person name="Hasebe M."/>
            <person name="Fukatsu T."/>
            <person name="Kikuchi Y."/>
            <person name="Shigenobu S."/>
        </authorList>
    </citation>
    <scope>NUCLEOTIDE SEQUENCE [LARGE SCALE GENOMIC DNA]</scope>
    <source>
        <plasmid evidence="1 2">p2</plasmid>
    </source>
</reference>
<reference evidence="1 2" key="2">
    <citation type="journal article" date="2018" name="Int. J. Syst. Evol. Microbiol.">
        <title>Burkholderia insecticola sp. nov., a gut symbiotic bacterium of the bean bug Riptortus pedestris.</title>
        <authorList>
            <person name="Takeshita K."/>
            <person name="Tamaki H."/>
            <person name="Ohbayashi T."/>
            <person name="Meng X.-Y."/>
            <person name="Sone T."/>
            <person name="Mitani Y."/>
            <person name="Peeters C."/>
            <person name="Kikuchi Y."/>
            <person name="Vandamme P."/>
        </authorList>
    </citation>
    <scope>NUCLEOTIDE SEQUENCE [LARGE SCALE GENOMIC DNA]</scope>
    <source>
        <strain evidence="1">RPE64</strain>
        <plasmid evidence="1 2">p2</plasmid>
    </source>
</reference>
<name>R4WUJ0_9BURK</name>
<evidence type="ECO:0000313" key="1">
    <source>
        <dbReference type="EMBL" id="BAN28224.1"/>
    </source>
</evidence>
<proteinExistence type="predicted"/>
<dbReference type="EMBL" id="AP013062">
    <property type="protein sequence ID" value="BAN28224.1"/>
    <property type="molecule type" value="Genomic_DNA"/>
</dbReference>
<sequence>MDVVDNNKNTTILQVITDLRSDDPWHMARHCFDPAVLASTTVSAITWELICHR</sequence>
<dbReference type="Proteomes" id="UP000013966">
    <property type="component" value="Plasmid p2"/>
</dbReference>
<organism evidence="1 2">
    <name type="scientific">Caballeronia insecticola</name>
    <dbReference type="NCBI Taxonomy" id="758793"/>
    <lineage>
        <taxon>Bacteria</taxon>
        <taxon>Pseudomonadati</taxon>
        <taxon>Pseudomonadota</taxon>
        <taxon>Betaproteobacteria</taxon>
        <taxon>Burkholderiales</taxon>
        <taxon>Burkholderiaceae</taxon>
        <taxon>Caballeronia</taxon>
    </lineage>
</organism>
<keyword evidence="2" id="KW-1185">Reference proteome</keyword>
<dbReference type="KEGG" id="buo:BRPE64_ECDS00660"/>
<geneLocation type="plasmid" evidence="1 2">
    <name>p2</name>
</geneLocation>
<dbReference type="PATRIC" id="fig|758793.3.peg.6410"/>
<dbReference type="HOGENOM" id="CLU_3059347_0_0_4"/>